<dbReference type="Proteomes" id="UP000217736">
    <property type="component" value="Chromosome"/>
</dbReference>
<evidence type="ECO:0000313" key="2">
    <source>
        <dbReference type="Proteomes" id="UP000217736"/>
    </source>
</evidence>
<protein>
    <submittedName>
        <fullName evidence="1">Uncharacterized protein</fullName>
    </submittedName>
</protein>
<organism evidence="1 2">
    <name type="scientific">Mycobacterium shigaense</name>
    <dbReference type="NCBI Taxonomy" id="722731"/>
    <lineage>
        <taxon>Bacteria</taxon>
        <taxon>Bacillati</taxon>
        <taxon>Actinomycetota</taxon>
        <taxon>Actinomycetes</taxon>
        <taxon>Mycobacteriales</taxon>
        <taxon>Mycobacteriaceae</taxon>
        <taxon>Mycobacterium</taxon>
        <taxon>Mycobacterium simiae complex</taxon>
    </lineage>
</organism>
<keyword evidence="2" id="KW-1185">Reference proteome</keyword>
<dbReference type="EMBL" id="AP018164">
    <property type="protein sequence ID" value="BAX90452.1"/>
    <property type="molecule type" value="Genomic_DNA"/>
</dbReference>
<gene>
    <name evidence="1" type="ORF">MSG_00286</name>
</gene>
<proteinExistence type="predicted"/>
<accession>A0A1Z4EBX8</accession>
<name>A0A1Z4EBX8_9MYCO</name>
<evidence type="ECO:0000313" key="1">
    <source>
        <dbReference type="EMBL" id="BAX90452.1"/>
    </source>
</evidence>
<reference evidence="2" key="1">
    <citation type="submission" date="2017-06" db="EMBL/GenBank/DDBJ databases">
        <title>Complete Genome Sequence of Mycobacterium shigaense.</title>
        <authorList>
            <person name="Fukano H."/>
            <person name="Yoshida M."/>
            <person name="Kazumi Y."/>
            <person name="Ogura Y."/>
            <person name="Mitarai S."/>
            <person name="Hayashi T."/>
            <person name="Hoshino Y."/>
        </authorList>
    </citation>
    <scope>NUCLEOTIDE SEQUENCE [LARGE SCALE GENOMIC DNA]</scope>
    <source>
        <strain evidence="2">UN-152</strain>
    </source>
</reference>
<sequence length="83" mass="8744">MSFLFAAGCTTIWATAAALQRIKSSIESRAAAMFAVPKRTTEALAEAISVVGCYYRLPVDPAVYLAVAAGTHGSAAHTETWHS</sequence>
<dbReference type="AlphaFoldDB" id="A0A1Z4EBX8"/>
<dbReference type="KEGG" id="mshg:MSG_00286"/>